<dbReference type="AlphaFoldDB" id="A0AAN9NYA0"/>
<accession>A0AAN9NYA0</accession>
<dbReference type="Proteomes" id="UP001374584">
    <property type="component" value="Unassembled WGS sequence"/>
</dbReference>
<proteinExistence type="predicted"/>
<reference evidence="1 2" key="1">
    <citation type="submission" date="2024-01" db="EMBL/GenBank/DDBJ databases">
        <title>The genomes of 5 underutilized Papilionoideae crops provide insights into root nodulation and disease resistanc.</title>
        <authorList>
            <person name="Jiang F."/>
        </authorList>
    </citation>
    <scope>NUCLEOTIDE SEQUENCE [LARGE SCALE GENOMIC DNA]</scope>
    <source>
        <strain evidence="1">JINMINGXINNONG_FW02</strain>
        <tissue evidence="1">Leaves</tissue>
    </source>
</reference>
<keyword evidence="2" id="KW-1185">Reference proteome</keyword>
<dbReference type="EMBL" id="JAYMYR010000001">
    <property type="protein sequence ID" value="KAK7381600.1"/>
    <property type="molecule type" value="Genomic_DNA"/>
</dbReference>
<organism evidence="1 2">
    <name type="scientific">Phaseolus coccineus</name>
    <name type="common">Scarlet runner bean</name>
    <name type="synonym">Phaseolus multiflorus</name>
    <dbReference type="NCBI Taxonomy" id="3886"/>
    <lineage>
        <taxon>Eukaryota</taxon>
        <taxon>Viridiplantae</taxon>
        <taxon>Streptophyta</taxon>
        <taxon>Embryophyta</taxon>
        <taxon>Tracheophyta</taxon>
        <taxon>Spermatophyta</taxon>
        <taxon>Magnoliopsida</taxon>
        <taxon>eudicotyledons</taxon>
        <taxon>Gunneridae</taxon>
        <taxon>Pentapetalae</taxon>
        <taxon>rosids</taxon>
        <taxon>fabids</taxon>
        <taxon>Fabales</taxon>
        <taxon>Fabaceae</taxon>
        <taxon>Papilionoideae</taxon>
        <taxon>50 kb inversion clade</taxon>
        <taxon>NPAAA clade</taxon>
        <taxon>indigoferoid/millettioid clade</taxon>
        <taxon>Phaseoleae</taxon>
        <taxon>Phaseolus</taxon>
    </lineage>
</organism>
<sequence>MRVRLRKRLTVTWIKILCFLLILTSSISATSIGLANFYLPDRSCRGSRYLGKLEAFVDLLEPCHLWQQLPNYFEYLEHIAFSMQFLSRSMQF</sequence>
<evidence type="ECO:0000313" key="1">
    <source>
        <dbReference type="EMBL" id="KAK7381600.1"/>
    </source>
</evidence>
<evidence type="ECO:0000313" key="2">
    <source>
        <dbReference type="Proteomes" id="UP001374584"/>
    </source>
</evidence>
<gene>
    <name evidence="1" type="ORF">VNO80_00146</name>
</gene>
<comment type="caution">
    <text evidence="1">The sequence shown here is derived from an EMBL/GenBank/DDBJ whole genome shotgun (WGS) entry which is preliminary data.</text>
</comment>
<name>A0AAN9NYA0_PHACN</name>
<protein>
    <submittedName>
        <fullName evidence="1">Uncharacterized protein</fullName>
    </submittedName>
</protein>